<keyword evidence="6 11" id="KW-0808">Transferase</keyword>
<dbReference type="InterPro" id="IPR051157">
    <property type="entry name" value="PDH/Transketolase"/>
</dbReference>
<dbReference type="SUPFAM" id="SSF52518">
    <property type="entry name" value="Thiamin diphosphate-binding fold (THDP-binding)"/>
    <property type="match status" value="2"/>
</dbReference>
<comment type="subunit">
    <text evidence="5">Homodimer.</text>
</comment>
<dbReference type="NCBIfam" id="NF004556">
    <property type="entry name" value="PRK05899.2-2"/>
    <property type="match status" value="1"/>
</dbReference>
<feature type="domain" description="Transketolase-like pyrimidine-binding" evidence="10">
    <location>
        <begin position="320"/>
        <end position="486"/>
    </location>
</feature>
<evidence type="ECO:0000256" key="4">
    <source>
        <dbReference type="ARBA" id="ARBA00007131"/>
    </source>
</evidence>
<evidence type="ECO:0000256" key="1">
    <source>
        <dbReference type="ARBA" id="ARBA00001936"/>
    </source>
</evidence>
<comment type="similarity">
    <text evidence="4">Belongs to the transketolase family.</text>
</comment>
<dbReference type="PROSITE" id="PS00801">
    <property type="entry name" value="TRANSKETOLASE_1"/>
    <property type="match status" value="1"/>
</dbReference>
<evidence type="ECO:0000256" key="5">
    <source>
        <dbReference type="ARBA" id="ARBA00011738"/>
    </source>
</evidence>
<comment type="caution">
    <text evidence="11">The sequence shown here is derived from an EMBL/GenBank/DDBJ whole genome shotgun (WGS) entry which is preliminary data.</text>
</comment>
<protein>
    <submittedName>
        <fullName evidence="11">Transketolase</fullName>
        <ecNumber evidence="11">2.2.1.1</ecNumber>
    </submittedName>
</protein>
<dbReference type="EMBL" id="DSKY01000012">
    <property type="protein sequence ID" value="HDY58794.1"/>
    <property type="molecule type" value="Genomic_DNA"/>
</dbReference>
<evidence type="ECO:0000256" key="9">
    <source>
        <dbReference type="ARBA" id="ARBA00023052"/>
    </source>
</evidence>
<reference evidence="11" key="1">
    <citation type="journal article" date="2020" name="mSystems">
        <title>Genome- and Community-Level Interaction Insights into Carbon Utilization and Element Cycling Functions of Hydrothermarchaeota in Hydrothermal Sediment.</title>
        <authorList>
            <person name="Zhou Z."/>
            <person name="Liu Y."/>
            <person name="Xu W."/>
            <person name="Pan J."/>
            <person name="Luo Z.H."/>
            <person name="Li M."/>
        </authorList>
    </citation>
    <scope>NUCLEOTIDE SEQUENCE [LARGE SCALE GENOMIC DNA]</scope>
    <source>
        <strain evidence="11">SpSt-258</strain>
    </source>
</reference>
<keyword evidence="9" id="KW-0786">Thiamine pyrophosphate</keyword>
<dbReference type="SUPFAM" id="SSF52922">
    <property type="entry name" value="TK C-terminal domain-like"/>
    <property type="match status" value="1"/>
</dbReference>
<dbReference type="PANTHER" id="PTHR43825">
    <property type="entry name" value="PYRUVATE DEHYDROGENASE E1 COMPONENT"/>
    <property type="match status" value="1"/>
</dbReference>
<name>A0A7V0Z5B5_UNCW3</name>
<dbReference type="Pfam" id="PF02779">
    <property type="entry name" value="Transket_pyr"/>
    <property type="match status" value="1"/>
</dbReference>
<sequence>MKKMNFFSTINEPVWKELEELSRVCRGDIIKMTTIAGSGHPGGSMSSIDIYLTIFYFANITPENYNAPERDRIVVSHGHTSPGIYSVLARLGFVDREDLLVSFRRLYSPFEGHIERHIPGVEWTTGNLGQGLSAGCGFALAAKLKNLNYHTFVLMSDAEQAKGQVGEARRFAKKFNLNDITVLIDYNHFQISGRVEDIMPVNIKENYIADGWKVIEVSGHNHKAIYEAVKKAISDKTSPYVIICETTIGKGVSFMENNARYHGQSLTREECKNALKELGIEDDIDFLIKNKDRKIKYYNKLEIPQPKIKTGKPRLYKETTDPRVVFGDVIEDIAKLNPPNTIAVFDCDLMDSVKTNKFAKILPQNFFEAGVSEHTTATISGALSINGIITVWADFGVFAIDEVFNQLRLNDINNTNLKIFATHLGYNVGPDGKTHHCIDYLGVLRNLFGFKVVIPGDPNQTDHIVRYVLNQPGNWVIGVGRTKLPIIKDDSGKIFFDEDYKFEYGKMDLIRDGDACVVFTLGAMLSKAIEAYNELSNQGIKIKIYNLSSPFAIDPGIIKESAKTGLVITYEDHIAHTGIGSIIAQMIAEGNINTRFIKVGIEQYGGSDEPDALYRKYGLDPQYLIKKIKENL</sequence>
<gene>
    <name evidence="11" type="ORF">ENP86_04490</name>
</gene>
<dbReference type="AlphaFoldDB" id="A0A7V0Z5B5"/>
<dbReference type="InterPro" id="IPR005474">
    <property type="entry name" value="Transketolase_N"/>
</dbReference>
<dbReference type="GO" id="GO:0005737">
    <property type="term" value="C:cytoplasm"/>
    <property type="evidence" value="ECO:0007669"/>
    <property type="project" value="UniProtKB-ARBA"/>
</dbReference>
<dbReference type="CDD" id="cd02012">
    <property type="entry name" value="TPP_TK"/>
    <property type="match status" value="1"/>
</dbReference>
<evidence type="ECO:0000256" key="8">
    <source>
        <dbReference type="ARBA" id="ARBA00022842"/>
    </source>
</evidence>
<dbReference type="Gene3D" id="3.40.50.920">
    <property type="match status" value="1"/>
</dbReference>
<keyword evidence="8" id="KW-0460">Magnesium</keyword>
<evidence type="ECO:0000256" key="7">
    <source>
        <dbReference type="ARBA" id="ARBA00022723"/>
    </source>
</evidence>
<dbReference type="InterPro" id="IPR005475">
    <property type="entry name" value="Transketolase-like_Pyr-bd"/>
</dbReference>
<comment type="cofactor">
    <cofactor evidence="3">
        <name>thiamine diphosphate</name>
        <dbReference type="ChEBI" id="CHEBI:58937"/>
    </cofactor>
</comment>
<dbReference type="InterPro" id="IPR033248">
    <property type="entry name" value="Transketolase_C"/>
</dbReference>
<dbReference type="InterPro" id="IPR049557">
    <property type="entry name" value="Transketolase_CS"/>
</dbReference>
<comment type="cofactor">
    <cofactor evidence="2">
        <name>Mg(2+)</name>
        <dbReference type="ChEBI" id="CHEBI:18420"/>
    </cofactor>
</comment>
<evidence type="ECO:0000313" key="11">
    <source>
        <dbReference type="EMBL" id="HDY58794.1"/>
    </source>
</evidence>
<organism evidence="11">
    <name type="scientific">candidate division WOR-3 bacterium</name>
    <dbReference type="NCBI Taxonomy" id="2052148"/>
    <lineage>
        <taxon>Bacteria</taxon>
        <taxon>Bacteria division WOR-3</taxon>
    </lineage>
</organism>
<evidence type="ECO:0000259" key="10">
    <source>
        <dbReference type="SMART" id="SM00861"/>
    </source>
</evidence>
<dbReference type="CDD" id="cd07033">
    <property type="entry name" value="TPP_PYR_DXS_TK_like"/>
    <property type="match status" value="1"/>
</dbReference>
<keyword evidence="7" id="KW-0479">Metal-binding</keyword>
<dbReference type="Pfam" id="PF00456">
    <property type="entry name" value="Transketolase_N"/>
    <property type="match status" value="1"/>
</dbReference>
<dbReference type="PANTHER" id="PTHR43825:SF1">
    <property type="entry name" value="TRANSKETOLASE-LIKE PYRIMIDINE-BINDING DOMAIN-CONTAINING PROTEIN"/>
    <property type="match status" value="1"/>
</dbReference>
<dbReference type="InterPro" id="IPR029061">
    <property type="entry name" value="THDP-binding"/>
</dbReference>
<dbReference type="Gene3D" id="3.40.50.970">
    <property type="match status" value="2"/>
</dbReference>
<proteinExistence type="inferred from homology"/>
<dbReference type="GO" id="GO:0004802">
    <property type="term" value="F:transketolase activity"/>
    <property type="evidence" value="ECO:0007669"/>
    <property type="project" value="UniProtKB-EC"/>
</dbReference>
<accession>A0A7V0Z5B5</accession>
<dbReference type="InterPro" id="IPR009014">
    <property type="entry name" value="Transketo_C/PFOR_II"/>
</dbReference>
<dbReference type="EC" id="2.2.1.1" evidence="11"/>
<dbReference type="GO" id="GO:0046872">
    <property type="term" value="F:metal ion binding"/>
    <property type="evidence" value="ECO:0007669"/>
    <property type="project" value="UniProtKB-KW"/>
</dbReference>
<dbReference type="Pfam" id="PF02780">
    <property type="entry name" value="Transketolase_C"/>
    <property type="match status" value="1"/>
</dbReference>
<comment type="cofactor">
    <cofactor evidence="1">
        <name>Mn(2+)</name>
        <dbReference type="ChEBI" id="CHEBI:29035"/>
    </cofactor>
</comment>
<evidence type="ECO:0000256" key="2">
    <source>
        <dbReference type="ARBA" id="ARBA00001946"/>
    </source>
</evidence>
<dbReference type="GO" id="GO:0019682">
    <property type="term" value="P:glyceraldehyde-3-phosphate metabolic process"/>
    <property type="evidence" value="ECO:0007669"/>
    <property type="project" value="UniProtKB-ARBA"/>
</dbReference>
<evidence type="ECO:0000256" key="3">
    <source>
        <dbReference type="ARBA" id="ARBA00001964"/>
    </source>
</evidence>
<dbReference type="SMART" id="SM00861">
    <property type="entry name" value="Transket_pyr"/>
    <property type="match status" value="1"/>
</dbReference>
<evidence type="ECO:0000256" key="6">
    <source>
        <dbReference type="ARBA" id="ARBA00022679"/>
    </source>
</evidence>